<dbReference type="PROSITE" id="PS00217">
    <property type="entry name" value="SUGAR_TRANSPORT_2"/>
    <property type="match status" value="1"/>
</dbReference>
<keyword evidence="14" id="KW-1185">Reference proteome</keyword>
<keyword evidence="6 11" id="KW-0812">Transmembrane</keyword>
<feature type="compositionally biased region" description="Acidic residues" evidence="10">
    <location>
        <begin position="252"/>
        <end position="261"/>
    </location>
</feature>
<comment type="caution">
    <text evidence="13">The sequence shown here is derived from an EMBL/GenBank/DDBJ whole genome shotgun (WGS) entry which is preliminary data.</text>
</comment>
<evidence type="ECO:0000256" key="1">
    <source>
        <dbReference type="ARBA" id="ARBA00004651"/>
    </source>
</evidence>
<evidence type="ECO:0000256" key="5">
    <source>
        <dbReference type="ARBA" id="ARBA00022597"/>
    </source>
</evidence>
<dbReference type="OrthoDB" id="4540492at2759"/>
<dbReference type="InterPro" id="IPR036259">
    <property type="entry name" value="MFS_trans_sf"/>
</dbReference>
<evidence type="ECO:0000313" key="14">
    <source>
        <dbReference type="Proteomes" id="UP000187455"/>
    </source>
</evidence>
<keyword evidence="8 11" id="KW-0472">Membrane</keyword>
<evidence type="ECO:0000256" key="2">
    <source>
        <dbReference type="ARBA" id="ARBA00010992"/>
    </source>
</evidence>
<feature type="transmembrane region" description="Helical" evidence="11">
    <location>
        <begin position="197"/>
        <end position="219"/>
    </location>
</feature>
<keyword evidence="4" id="KW-1003">Cell membrane</keyword>
<dbReference type="PRINTS" id="PR00171">
    <property type="entry name" value="SUGRTRNSPORT"/>
</dbReference>
<organism evidence="13 14">
    <name type="scientific">Smittium mucronatum</name>
    <dbReference type="NCBI Taxonomy" id="133383"/>
    <lineage>
        <taxon>Eukaryota</taxon>
        <taxon>Fungi</taxon>
        <taxon>Fungi incertae sedis</taxon>
        <taxon>Zoopagomycota</taxon>
        <taxon>Kickxellomycotina</taxon>
        <taxon>Harpellomycetes</taxon>
        <taxon>Harpellales</taxon>
        <taxon>Legeriomycetaceae</taxon>
        <taxon>Smittium</taxon>
    </lineage>
</organism>
<dbReference type="Proteomes" id="UP000187455">
    <property type="component" value="Unassembled WGS sequence"/>
</dbReference>
<evidence type="ECO:0000256" key="11">
    <source>
        <dbReference type="SAM" id="Phobius"/>
    </source>
</evidence>
<reference evidence="13 14" key="1">
    <citation type="journal article" date="2016" name="Mol. Biol. Evol.">
        <title>Genome-Wide Survey of Gut Fungi (Harpellales) Reveals the First Horizontally Transferred Ubiquitin Gene from a Mosquito Host.</title>
        <authorList>
            <person name="Wang Y."/>
            <person name="White M.M."/>
            <person name="Kvist S."/>
            <person name="Moncalvo J.M."/>
        </authorList>
    </citation>
    <scope>NUCLEOTIDE SEQUENCE [LARGE SCALE GENOMIC DNA]</scope>
    <source>
        <strain evidence="13 14">ALG-7-W6</strain>
    </source>
</reference>
<keyword evidence="7 11" id="KW-1133">Transmembrane helix</keyword>
<evidence type="ECO:0000256" key="6">
    <source>
        <dbReference type="ARBA" id="ARBA00022692"/>
    </source>
</evidence>
<dbReference type="AlphaFoldDB" id="A0A1R0H560"/>
<feature type="transmembrane region" description="Helical" evidence="11">
    <location>
        <begin position="111"/>
        <end position="128"/>
    </location>
</feature>
<dbReference type="InterPro" id="IPR045263">
    <property type="entry name" value="GLUT"/>
</dbReference>
<feature type="transmembrane region" description="Helical" evidence="11">
    <location>
        <begin position="386"/>
        <end position="409"/>
    </location>
</feature>
<dbReference type="InterPro" id="IPR003663">
    <property type="entry name" value="Sugar/inositol_transpt"/>
</dbReference>
<feature type="transmembrane region" description="Helical" evidence="11">
    <location>
        <begin position="80"/>
        <end position="99"/>
    </location>
</feature>
<feature type="transmembrane region" description="Helical" evidence="11">
    <location>
        <begin position="169"/>
        <end position="191"/>
    </location>
</feature>
<proteinExistence type="inferred from homology"/>
<evidence type="ECO:0000256" key="3">
    <source>
        <dbReference type="ARBA" id="ARBA00022448"/>
    </source>
</evidence>
<evidence type="ECO:0000256" key="4">
    <source>
        <dbReference type="ARBA" id="ARBA00022475"/>
    </source>
</evidence>
<evidence type="ECO:0000259" key="12">
    <source>
        <dbReference type="PROSITE" id="PS50850"/>
    </source>
</evidence>
<keyword evidence="3 9" id="KW-0813">Transport</keyword>
<gene>
    <name evidence="13" type="ORF">AYI68_g1573</name>
</gene>
<comment type="subcellular location">
    <subcellularLocation>
        <location evidence="1">Cell membrane</location>
        <topology evidence="1">Multi-pass membrane protein</topology>
    </subcellularLocation>
</comment>
<evidence type="ECO:0000256" key="7">
    <source>
        <dbReference type="ARBA" id="ARBA00022989"/>
    </source>
</evidence>
<protein>
    <submittedName>
        <fullName evidence="13">Solute carrier family 2, facilitated glucose transporter member 1</fullName>
    </submittedName>
</protein>
<evidence type="ECO:0000256" key="10">
    <source>
        <dbReference type="SAM" id="MobiDB-lite"/>
    </source>
</evidence>
<dbReference type="InterPro" id="IPR005828">
    <property type="entry name" value="MFS_sugar_transport-like"/>
</dbReference>
<sequence>MGRGNSDNNLGGGILGNANNQKLTLYCIMSGLTVALASFQFGYKISELNNPKDAIMSCDLEKDTSRIMGLPLCLPMSDSTFGLATSIFAIGGLIGSFFGGYCSERFGRKKYLTMNSFFFFLGSILQFFSTNPGMLIGGRFISGIGSGAGVAVAPVYLTEIAPVRSRGFLNCFNQMLIVVGIFIAQVIGYFFRDGSGWRYVMLVGIFTSVANFITMFAVVESPKYLAKRGQMNEAKESLSRLRGTKDVDDEMLSWESSEDQQDELKRVDSGPMESSTNTKVNLISILTMKKYRQGLVLVFCLQTAQQLSGINAVFFYSNEIFRKMYNDDTSAILTLVVGAVNVVFTFVSIFIVDKVKRKRLLFISIGSMLASMIVLTIALITNTDILSVIAIYAAIISFIFGLAPMPFLISTELFDQEGISAGNTISISANWLWTFIIGISFLGLQNALGNYVFLIFIVCLALFGVFFSAFLPETKDKTYEQISKEFKF</sequence>
<comment type="similarity">
    <text evidence="2 9">Belongs to the major facilitator superfamily. Sugar transporter (TC 2.A.1.1) family.</text>
</comment>
<dbReference type="InterPro" id="IPR005829">
    <property type="entry name" value="Sugar_transporter_CS"/>
</dbReference>
<feature type="domain" description="Major facilitator superfamily (MFS) profile" evidence="12">
    <location>
        <begin position="30"/>
        <end position="475"/>
    </location>
</feature>
<dbReference type="PANTHER" id="PTHR23503:SF8">
    <property type="entry name" value="FACILITATED GLUCOSE TRANSPORTER PROTEIN 1"/>
    <property type="match status" value="1"/>
</dbReference>
<evidence type="ECO:0000256" key="8">
    <source>
        <dbReference type="ARBA" id="ARBA00023136"/>
    </source>
</evidence>
<dbReference type="InterPro" id="IPR020846">
    <property type="entry name" value="MFS_dom"/>
</dbReference>
<feature type="transmembrane region" description="Helical" evidence="11">
    <location>
        <begin position="23"/>
        <end position="43"/>
    </location>
</feature>
<dbReference type="GO" id="GO:0015149">
    <property type="term" value="F:hexose transmembrane transporter activity"/>
    <property type="evidence" value="ECO:0007669"/>
    <property type="project" value="TreeGrafter"/>
</dbReference>
<feature type="transmembrane region" description="Helical" evidence="11">
    <location>
        <begin position="140"/>
        <end position="157"/>
    </location>
</feature>
<feature type="transmembrane region" description="Helical" evidence="11">
    <location>
        <begin position="421"/>
        <end position="442"/>
    </location>
</feature>
<dbReference type="STRING" id="133383.A0A1R0H560"/>
<accession>A0A1R0H560</accession>
<name>A0A1R0H560_9FUNG</name>
<feature type="transmembrane region" description="Helical" evidence="11">
    <location>
        <begin position="448"/>
        <end position="471"/>
    </location>
</feature>
<feature type="transmembrane region" description="Helical" evidence="11">
    <location>
        <begin position="329"/>
        <end position="352"/>
    </location>
</feature>
<dbReference type="FunFam" id="1.20.1250.20:FF:000218">
    <property type="entry name" value="facilitated trehalose transporter Tret1"/>
    <property type="match status" value="1"/>
</dbReference>
<dbReference type="NCBIfam" id="TIGR00879">
    <property type="entry name" value="SP"/>
    <property type="match status" value="1"/>
</dbReference>
<dbReference type="PROSITE" id="PS50850">
    <property type="entry name" value="MFS"/>
    <property type="match status" value="1"/>
</dbReference>
<evidence type="ECO:0000313" key="13">
    <source>
        <dbReference type="EMBL" id="OLY84263.1"/>
    </source>
</evidence>
<feature type="region of interest" description="Disordered" evidence="10">
    <location>
        <begin position="252"/>
        <end position="274"/>
    </location>
</feature>
<dbReference type="PANTHER" id="PTHR23503">
    <property type="entry name" value="SOLUTE CARRIER FAMILY 2"/>
    <property type="match status" value="1"/>
</dbReference>
<keyword evidence="5 13" id="KW-0762">Sugar transport</keyword>
<evidence type="ECO:0000256" key="9">
    <source>
        <dbReference type="RuleBase" id="RU003346"/>
    </source>
</evidence>
<feature type="transmembrane region" description="Helical" evidence="11">
    <location>
        <begin position="295"/>
        <end position="317"/>
    </location>
</feature>
<dbReference type="SUPFAM" id="SSF103473">
    <property type="entry name" value="MFS general substrate transporter"/>
    <property type="match status" value="1"/>
</dbReference>
<feature type="transmembrane region" description="Helical" evidence="11">
    <location>
        <begin position="359"/>
        <end position="380"/>
    </location>
</feature>
<dbReference type="Gene3D" id="1.20.1250.20">
    <property type="entry name" value="MFS general substrate transporter like domains"/>
    <property type="match status" value="1"/>
</dbReference>
<dbReference type="Pfam" id="PF00083">
    <property type="entry name" value="Sugar_tr"/>
    <property type="match status" value="1"/>
</dbReference>
<dbReference type="PROSITE" id="PS00216">
    <property type="entry name" value="SUGAR_TRANSPORT_1"/>
    <property type="match status" value="1"/>
</dbReference>
<dbReference type="GO" id="GO:0005886">
    <property type="term" value="C:plasma membrane"/>
    <property type="evidence" value="ECO:0007669"/>
    <property type="project" value="UniProtKB-SubCell"/>
</dbReference>
<dbReference type="EMBL" id="LSSL01000557">
    <property type="protein sequence ID" value="OLY84263.1"/>
    <property type="molecule type" value="Genomic_DNA"/>
</dbReference>